<comment type="cofactor">
    <cofactor evidence="1">
        <name>FAD</name>
        <dbReference type="ChEBI" id="CHEBI:57692"/>
    </cofactor>
</comment>
<dbReference type="Gene3D" id="3.30.560.10">
    <property type="entry name" value="Glucose Oxidase, domain 3"/>
    <property type="match status" value="1"/>
</dbReference>
<dbReference type="InterPro" id="IPR012132">
    <property type="entry name" value="GMC_OxRdtase"/>
</dbReference>
<dbReference type="InterPro" id="IPR007867">
    <property type="entry name" value="GMC_OxRtase_C"/>
</dbReference>
<feature type="domain" description="Glucose-methanol-choline oxidoreductase N-terminal" evidence="6">
    <location>
        <begin position="305"/>
        <end position="319"/>
    </location>
</feature>
<evidence type="ECO:0000313" key="7">
    <source>
        <dbReference type="EMBL" id="CAH0406808.1"/>
    </source>
</evidence>
<dbReference type="Proteomes" id="UP001153292">
    <property type="component" value="Chromosome 7"/>
</dbReference>
<dbReference type="PANTHER" id="PTHR11552">
    <property type="entry name" value="GLUCOSE-METHANOL-CHOLINE GMC OXIDOREDUCTASE"/>
    <property type="match status" value="1"/>
</dbReference>
<proteinExistence type="inferred from homology"/>
<evidence type="ECO:0000256" key="4">
    <source>
        <dbReference type="ARBA" id="ARBA00022827"/>
    </source>
</evidence>
<dbReference type="PROSITE" id="PS00624">
    <property type="entry name" value="GMC_OXRED_2"/>
    <property type="match status" value="1"/>
</dbReference>
<comment type="similarity">
    <text evidence="2">Belongs to the GMC oxidoreductase family.</text>
</comment>
<accession>A0ABN8BGQ4</accession>
<dbReference type="Gene3D" id="3.50.50.60">
    <property type="entry name" value="FAD/NAD(P)-binding domain"/>
    <property type="match status" value="1"/>
</dbReference>
<keyword evidence="5" id="KW-1133">Transmembrane helix</keyword>
<dbReference type="PIRSF" id="PIRSF000137">
    <property type="entry name" value="Alcohol_oxidase"/>
    <property type="match status" value="1"/>
</dbReference>
<dbReference type="SUPFAM" id="SSF51905">
    <property type="entry name" value="FAD/NAD(P)-binding domain"/>
    <property type="match status" value="1"/>
</dbReference>
<dbReference type="SUPFAM" id="SSF54373">
    <property type="entry name" value="FAD-linked reductases, C-terminal domain"/>
    <property type="match status" value="1"/>
</dbReference>
<name>A0ABN8BGQ4_CHISP</name>
<keyword evidence="8" id="KW-1185">Reference proteome</keyword>
<dbReference type="Pfam" id="PF00732">
    <property type="entry name" value="GMC_oxred_N"/>
    <property type="match status" value="1"/>
</dbReference>
<dbReference type="Pfam" id="PF05199">
    <property type="entry name" value="GMC_oxred_C"/>
    <property type="match status" value="1"/>
</dbReference>
<reference evidence="7" key="1">
    <citation type="submission" date="2021-12" db="EMBL/GenBank/DDBJ databases">
        <authorList>
            <person name="King R."/>
        </authorList>
    </citation>
    <scope>NUCLEOTIDE SEQUENCE</scope>
</reference>
<evidence type="ECO:0000256" key="2">
    <source>
        <dbReference type="ARBA" id="ARBA00010790"/>
    </source>
</evidence>
<evidence type="ECO:0000256" key="5">
    <source>
        <dbReference type="SAM" id="Phobius"/>
    </source>
</evidence>
<evidence type="ECO:0000313" key="8">
    <source>
        <dbReference type="Proteomes" id="UP001153292"/>
    </source>
</evidence>
<keyword evidence="5" id="KW-0472">Membrane</keyword>
<gene>
    <name evidence="7" type="ORF">CHILSU_LOCUS10197</name>
</gene>
<keyword evidence="4" id="KW-0274">FAD</keyword>
<keyword evidence="3" id="KW-0285">Flavoprotein</keyword>
<dbReference type="PANTHER" id="PTHR11552:SF147">
    <property type="entry name" value="CHOLINE DEHYDROGENASE, MITOCHONDRIAL"/>
    <property type="match status" value="1"/>
</dbReference>
<feature type="transmembrane region" description="Helical" evidence="5">
    <location>
        <begin position="12"/>
        <end position="32"/>
    </location>
</feature>
<organism evidence="7 8">
    <name type="scientific">Chilo suppressalis</name>
    <name type="common">Asiatic rice borer moth</name>
    <dbReference type="NCBI Taxonomy" id="168631"/>
    <lineage>
        <taxon>Eukaryota</taxon>
        <taxon>Metazoa</taxon>
        <taxon>Ecdysozoa</taxon>
        <taxon>Arthropoda</taxon>
        <taxon>Hexapoda</taxon>
        <taxon>Insecta</taxon>
        <taxon>Pterygota</taxon>
        <taxon>Neoptera</taxon>
        <taxon>Endopterygota</taxon>
        <taxon>Lepidoptera</taxon>
        <taxon>Glossata</taxon>
        <taxon>Ditrysia</taxon>
        <taxon>Pyraloidea</taxon>
        <taxon>Crambidae</taxon>
        <taxon>Crambinae</taxon>
        <taxon>Chilo</taxon>
    </lineage>
</organism>
<sequence length="598" mass="66460">MMSLNVTSRLGVYILNLLFQLAKVILIVLSTFQLTSFDYPKSADVTDGATYDFIIIGAGSAGCVVANRLTEINDLRVLLIEAGDDPGIDSYVPGLFPFVLPDWNYYTVNDGYSSQATTTKNIHLIRGKSLGGSSSSNYELHVRGNKADFDSWEEKGNIGWNWKNATYYFKKSERLNSQAIMASQSAVLHNTEGYLGIIRPFWKERSENYLQAFSENGHDTLLDYNGFQQLGYAESQFTIDDNTRQSTAYSFIRPIKNRNNLHILKKSLARKILFENKVAAGVEIKLNSGQIIHVKSKKEIICSAGAVNTPKLLMLSGIGPKKHLSDHNINVLIDSPNVGENLQDHVAVSVMLTGKKNPISVIQNLDIVRNINVYPNPVIMGFVALNKNQSYPDYQAIVLPCPVGTPITTAFTSFVFNLNDDISASFLEAAKKTESLFGPIVLLHPESRGKIKLKSKNPEDDPLIYTGFFSKESDLDKYVDIMMDFVSVINTTYFRNVNSDVVKVDIKQCEGLKFKSREYWKCYSLYMAGSLYHTVGTCAMGPQGEGVVDERLRVRGVNGLRVVDASVMPTITSGNTNAPTIMIAEKASDLIKEDHNLL</sequence>
<keyword evidence="5" id="KW-0812">Transmembrane</keyword>
<dbReference type="InterPro" id="IPR036188">
    <property type="entry name" value="FAD/NAD-bd_sf"/>
</dbReference>
<evidence type="ECO:0000259" key="6">
    <source>
        <dbReference type="PROSITE" id="PS00624"/>
    </source>
</evidence>
<dbReference type="InterPro" id="IPR000172">
    <property type="entry name" value="GMC_OxRdtase_N"/>
</dbReference>
<evidence type="ECO:0000256" key="1">
    <source>
        <dbReference type="ARBA" id="ARBA00001974"/>
    </source>
</evidence>
<dbReference type="EMBL" id="OU963900">
    <property type="protein sequence ID" value="CAH0406808.1"/>
    <property type="molecule type" value="Genomic_DNA"/>
</dbReference>
<evidence type="ECO:0000256" key="3">
    <source>
        <dbReference type="ARBA" id="ARBA00022630"/>
    </source>
</evidence>
<protein>
    <recommendedName>
        <fullName evidence="6">Glucose-methanol-choline oxidoreductase N-terminal domain-containing protein</fullName>
    </recommendedName>
</protein>